<feature type="domain" description="Alpha/beta hydrolase fold-3" evidence="1">
    <location>
        <begin position="117"/>
        <end position="327"/>
    </location>
</feature>
<dbReference type="PANTHER" id="PTHR23024">
    <property type="entry name" value="ARYLACETAMIDE DEACETYLASE"/>
    <property type="match status" value="1"/>
</dbReference>
<dbReference type="AlphaFoldDB" id="A0A167G9F3"/>
<dbReference type="PANTHER" id="PTHR23024:SF242">
    <property type="entry name" value="ALPHA_BETA HYDROLASE FOLD-3 DOMAIN-CONTAINING PROTEIN-RELATED"/>
    <property type="match status" value="1"/>
</dbReference>
<sequence length="358" mass="39829">MRWNPHLPLRTRILLTLRLHFLLLLFRLFTLTDHASKYAHQLEVSYPSLSLSGAGDGERGERLRALWYEASDAEREWEGSASDLMASLLAKVGSPRPSPTGPPWKEGEEVKPKPVHINFHGSGFLFPALGSNHLFCTLLARQTGAIVLDCDYRKSPRGGQFPVAYEDARAALAFVLRNEEGRFDLRRVTVSGFSAGGALALALVGCLRGEWEGTVRGVQAFYPPTDCSVPFSKKPAPPPGPDGPLPRGDLELMRQAYLGDWPWEKTADPRLSSSFCEAGRFPGEGRTLLLSVEYDWLDAECRELGEKLRLAGREPVLRWEKGVGHGFDVFCREGTGESALRDEAYRLLVEVVRRAQEL</sequence>
<evidence type="ECO:0000313" key="3">
    <source>
        <dbReference type="Proteomes" id="UP000076738"/>
    </source>
</evidence>
<organism evidence="2 3">
    <name type="scientific">Calocera viscosa (strain TUFC12733)</name>
    <dbReference type="NCBI Taxonomy" id="1330018"/>
    <lineage>
        <taxon>Eukaryota</taxon>
        <taxon>Fungi</taxon>
        <taxon>Dikarya</taxon>
        <taxon>Basidiomycota</taxon>
        <taxon>Agaricomycotina</taxon>
        <taxon>Dacrymycetes</taxon>
        <taxon>Dacrymycetales</taxon>
        <taxon>Dacrymycetaceae</taxon>
        <taxon>Calocera</taxon>
    </lineage>
</organism>
<dbReference type="EMBL" id="KV417345">
    <property type="protein sequence ID" value="KZO90324.1"/>
    <property type="molecule type" value="Genomic_DNA"/>
</dbReference>
<name>A0A167G9F3_CALVF</name>
<dbReference type="SUPFAM" id="SSF53474">
    <property type="entry name" value="alpha/beta-Hydrolases"/>
    <property type="match status" value="1"/>
</dbReference>
<keyword evidence="3" id="KW-1185">Reference proteome</keyword>
<dbReference type="Pfam" id="PF07859">
    <property type="entry name" value="Abhydrolase_3"/>
    <property type="match status" value="1"/>
</dbReference>
<reference evidence="2 3" key="1">
    <citation type="journal article" date="2016" name="Mol. Biol. Evol.">
        <title>Comparative Genomics of Early-Diverging Mushroom-Forming Fungi Provides Insights into the Origins of Lignocellulose Decay Capabilities.</title>
        <authorList>
            <person name="Nagy L.G."/>
            <person name="Riley R."/>
            <person name="Tritt A."/>
            <person name="Adam C."/>
            <person name="Daum C."/>
            <person name="Floudas D."/>
            <person name="Sun H."/>
            <person name="Yadav J.S."/>
            <person name="Pangilinan J."/>
            <person name="Larsson K.H."/>
            <person name="Matsuura K."/>
            <person name="Barry K."/>
            <person name="Labutti K."/>
            <person name="Kuo R."/>
            <person name="Ohm R.A."/>
            <person name="Bhattacharya S.S."/>
            <person name="Shirouzu T."/>
            <person name="Yoshinaga Y."/>
            <person name="Martin F.M."/>
            <person name="Grigoriev I.V."/>
            <person name="Hibbett D.S."/>
        </authorList>
    </citation>
    <scope>NUCLEOTIDE SEQUENCE [LARGE SCALE GENOMIC DNA]</scope>
    <source>
        <strain evidence="2 3">TUFC12733</strain>
    </source>
</reference>
<keyword evidence="2" id="KW-0378">Hydrolase</keyword>
<evidence type="ECO:0000313" key="2">
    <source>
        <dbReference type="EMBL" id="KZO90324.1"/>
    </source>
</evidence>
<dbReference type="Gene3D" id="3.40.50.1820">
    <property type="entry name" value="alpha/beta hydrolase"/>
    <property type="match status" value="1"/>
</dbReference>
<dbReference type="Proteomes" id="UP000076738">
    <property type="component" value="Unassembled WGS sequence"/>
</dbReference>
<accession>A0A167G9F3</accession>
<proteinExistence type="predicted"/>
<dbReference type="OrthoDB" id="408631at2759"/>
<dbReference type="GO" id="GO:0016787">
    <property type="term" value="F:hydrolase activity"/>
    <property type="evidence" value="ECO:0007669"/>
    <property type="project" value="UniProtKB-KW"/>
</dbReference>
<protein>
    <submittedName>
        <fullName evidence="2">Alpha/beta-hydrolase</fullName>
    </submittedName>
</protein>
<evidence type="ECO:0000259" key="1">
    <source>
        <dbReference type="Pfam" id="PF07859"/>
    </source>
</evidence>
<gene>
    <name evidence="2" type="ORF">CALVIDRAFT_408689</name>
</gene>
<dbReference type="InterPro" id="IPR029058">
    <property type="entry name" value="AB_hydrolase_fold"/>
</dbReference>
<dbReference type="STRING" id="1330018.A0A167G9F3"/>
<dbReference type="InterPro" id="IPR050466">
    <property type="entry name" value="Carboxylest/Gibb_receptor"/>
</dbReference>
<dbReference type="InterPro" id="IPR013094">
    <property type="entry name" value="AB_hydrolase_3"/>
</dbReference>